<evidence type="ECO:0008006" key="3">
    <source>
        <dbReference type="Google" id="ProtNLM"/>
    </source>
</evidence>
<organism evidence="1 2">
    <name type="scientific">Arenibacter certesii</name>
    <dbReference type="NCBI Taxonomy" id="228955"/>
    <lineage>
        <taxon>Bacteria</taxon>
        <taxon>Pseudomonadati</taxon>
        <taxon>Bacteroidota</taxon>
        <taxon>Flavobacteriia</taxon>
        <taxon>Flavobacteriales</taxon>
        <taxon>Flavobacteriaceae</taxon>
        <taxon>Arenibacter</taxon>
    </lineage>
</organism>
<proteinExistence type="predicted"/>
<dbReference type="Pfam" id="PF02482">
    <property type="entry name" value="Ribosomal_S30AE"/>
    <property type="match status" value="1"/>
</dbReference>
<protein>
    <recommendedName>
        <fullName evidence="3">Ribosome-associated translation inhibitor RaiA</fullName>
    </recommendedName>
</protein>
<sequence length="103" mass="12047">MKNMQIVFEYHDVSTSKRLEQLAKEKLDKLGAKYDMVIRADVFFKEENTTSDETGKICNIRLSLPGPRLFAEASHDDFESSIAESVNDLERQLRKRKEKMKDY</sequence>
<evidence type="ECO:0000313" key="2">
    <source>
        <dbReference type="Proteomes" id="UP000634668"/>
    </source>
</evidence>
<comment type="caution">
    <text evidence="1">The sequence shown here is derived from an EMBL/GenBank/DDBJ whole genome shotgun (WGS) entry which is preliminary data.</text>
</comment>
<dbReference type="InterPro" id="IPR036567">
    <property type="entry name" value="RHF-like"/>
</dbReference>
<dbReference type="Gene3D" id="3.30.160.100">
    <property type="entry name" value="Ribosome hibernation promotion factor-like"/>
    <property type="match status" value="1"/>
</dbReference>
<evidence type="ECO:0000313" key="1">
    <source>
        <dbReference type="EMBL" id="GGW42665.1"/>
    </source>
</evidence>
<keyword evidence="2" id="KW-1185">Reference proteome</keyword>
<dbReference type="EMBL" id="BMWP01000022">
    <property type="protein sequence ID" value="GGW42665.1"/>
    <property type="molecule type" value="Genomic_DNA"/>
</dbReference>
<dbReference type="SUPFAM" id="SSF69754">
    <property type="entry name" value="Ribosome binding protein Y (YfiA homologue)"/>
    <property type="match status" value="1"/>
</dbReference>
<reference evidence="1" key="2">
    <citation type="submission" date="2020-09" db="EMBL/GenBank/DDBJ databases">
        <authorList>
            <person name="Sun Q."/>
            <person name="Kim S."/>
        </authorList>
    </citation>
    <scope>NUCLEOTIDE SEQUENCE</scope>
    <source>
        <strain evidence="1">KCTC 12113</strain>
    </source>
</reference>
<gene>
    <name evidence="1" type="ORF">GCM10007383_29100</name>
</gene>
<name>A0A918MPV4_9FLAO</name>
<dbReference type="Proteomes" id="UP000634668">
    <property type="component" value="Unassembled WGS sequence"/>
</dbReference>
<dbReference type="NCBIfam" id="TIGR00741">
    <property type="entry name" value="yfiA"/>
    <property type="match status" value="1"/>
</dbReference>
<dbReference type="CDD" id="cd00552">
    <property type="entry name" value="RaiA"/>
    <property type="match status" value="1"/>
</dbReference>
<reference evidence="1" key="1">
    <citation type="journal article" date="2014" name="Int. J. Syst. Evol. Microbiol.">
        <title>Complete genome sequence of Corynebacterium casei LMG S-19264T (=DSM 44701T), isolated from a smear-ripened cheese.</title>
        <authorList>
            <consortium name="US DOE Joint Genome Institute (JGI-PGF)"/>
            <person name="Walter F."/>
            <person name="Albersmeier A."/>
            <person name="Kalinowski J."/>
            <person name="Ruckert C."/>
        </authorList>
    </citation>
    <scope>NUCLEOTIDE SEQUENCE</scope>
    <source>
        <strain evidence="1">KCTC 12113</strain>
    </source>
</reference>
<accession>A0A918MPV4</accession>
<dbReference type="InterPro" id="IPR003489">
    <property type="entry name" value="RHF/RaiA"/>
</dbReference>
<dbReference type="AlphaFoldDB" id="A0A918MPV4"/>